<dbReference type="Gene3D" id="3.40.50.300">
    <property type="entry name" value="P-loop containing nucleotide triphosphate hydrolases"/>
    <property type="match status" value="1"/>
</dbReference>
<proteinExistence type="predicted"/>
<dbReference type="InterPro" id="IPR003593">
    <property type="entry name" value="AAA+_ATPase"/>
</dbReference>
<gene>
    <name evidence="7" type="ORF">HNQ81_003171</name>
</gene>
<dbReference type="PANTHER" id="PTHR32071">
    <property type="entry name" value="TRANSCRIPTIONAL REGULATORY PROTEIN"/>
    <property type="match status" value="1"/>
</dbReference>
<organism evidence="7 8">
    <name type="scientific">Desulfoprunum benzoelyticum</name>
    <dbReference type="NCBI Taxonomy" id="1506996"/>
    <lineage>
        <taxon>Bacteria</taxon>
        <taxon>Pseudomonadati</taxon>
        <taxon>Thermodesulfobacteriota</taxon>
        <taxon>Desulfobulbia</taxon>
        <taxon>Desulfobulbales</taxon>
        <taxon>Desulfobulbaceae</taxon>
        <taxon>Desulfoprunum</taxon>
    </lineage>
</organism>
<dbReference type="PROSITE" id="PS00688">
    <property type="entry name" value="SIGMA54_INTERACT_3"/>
    <property type="match status" value="1"/>
</dbReference>
<dbReference type="GO" id="GO:0043565">
    <property type="term" value="F:sequence-specific DNA binding"/>
    <property type="evidence" value="ECO:0007669"/>
    <property type="project" value="InterPro"/>
</dbReference>
<feature type="domain" description="Sigma-54 factor interaction" evidence="6">
    <location>
        <begin position="154"/>
        <end position="384"/>
    </location>
</feature>
<evidence type="ECO:0000256" key="2">
    <source>
        <dbReference type="ARBA" id="ARBA00022840"/>
    </source>
</evidence>
<evidence type="ECO:0000256" key="3">
    <source>
        <dbReference type="ARBA" id="ARBA00023015"/>
    </source>
</evidence>
<keyword evidence="4" id="KW-0238">DNA-binding</keyword>
<dbReference type="CDD" id="cd00009">
    <property type="entry name" value="AAA"/>
    <property type="match status" value="1"/>
</dbReference>
<dbReference type="InterPro" id="IPR002078">
    <property type="entry name" value="Sigma_54_int"/>
</dbReference>
<dbReference type="Pfam" id="PF02954">
    <property type="entry name" value="HTH_8"/>
    <property type="match status" value="1"/>
</dbReference>
<dbReference type="PROSITE" id="PS00675">
    <property type="entry name" value="SIGMA54_INTERACT_1"/>
    <property type="match status" value="1"/>
</dbReference>
<dbReference type="PROSITE" id="PS00676">
    <property type="entry name" value="SIGMA54_INTERACT_2"/>
    <property type="match status" value="1"/>
</dbReference>
<evidence type="ECO:0000256" key="4">
    <source>
        <dbReference type="ARBA" id="ARBA00023125"/>
    </source>
</evidence>
<comment type="caution">
    <text evidence="7">The sequence shown here is derived from an EMBL/GenBank/DDBJ whole genome shotgun (WGS) entry which is preliminary data.</text>
</comment>
<dbReference type="InterPro" id="IPR027417">
    <property type="entry name" value="P-loop_NTPase"/>
</dbReference>
<dbReference type="SMART" id="SM00382">
    <property type="entry name" value="AAA"/>
    <property type="match status" value="1"/>
</dbReference>
<dbReference type="GO" id="GO:0006355">
    <property type="term" value="P:regulation of DNA-templated transcription"/>
    <property type="evidence" value="ECO:0007669"/>
    <property type="project" value="InterPro"/>
</dbReference>
<evidence type="ECO:0000256" key="5">
    <source>
        <dbReference type="ARBA" id="ARBA00023163"/>
    </source>
</evidence>
<keyword evidence="1" id="KW-0547">Nucleotide-binding</keyword>
<dbReference type="FunFam" id="3.40.50.300:FF:000006">
    <property type="entry name" value="DNA-binding transcriptional regulator NtrC"/>
    <property type="match status" value="1"/>
</dbReference>
<protein>
    <submittedName>
        <fullName evidence="7">Transcriptional regulator with PAS, ATPase and Fis domain</fullName>
    </submittedName>
</protein>
<keyword evidence="3" id="KW-0805">Transcription regulation</keyword>
<dbReference type="InterPro" id="IPR035965">
    <property type="entry name" value="PAS-like_dom_sf"/>
</dbReference>
<dbReference type="Proteomes" id="UP000539642">
    <property type="component" value="Unassembled WGS sequence"/>
</dbReference>
<dbReference type="InterPro" id="IPR025944">
    <property type="entry name" value="Sigma_54_int_dom_CS"/>
</dbReference>
<dbReference type="Pfam" id="PF25601">
    <property type="entry name" value="AAA_lid_14"/>
    <property type="match status" value="1"/>
</dbReference>
<dbReference type="InterPro" id="IPR025662">
    <property type="entry name" value="Sigma_54_int_dom_ATP-bd_1"/>
</dbReference>
<evidence type="ECO:0000259" key="6">
    <source>
        <dbReference type="PROSITE" id="PS50045"/>
    </source>
</evidence>
<dbReference type="InterPro" id="IPR025943">
    <property type="entry name" value="Sigma_54_int_dom_ATP-bd_2"/>
</dbReference>
<dbReference type="InterPro" id="IPR058031">
    <property type="entry name" value="AAA_lid_NorR"/>
</dbReference>
<keyword evidence="2" id="KW-0067">ATP-binding</keyword>
<keyword evidence="5" id="KW-0804">Transcription</keyword>
<dbReference type="RefSeq" id="WP_183352215.1">
    <property type="nucleotide sequence ID" value="NZ_JACHEO010000025.1"/>
</dbReference>
<dbReference type="SUPFAM" id="SSF52540">
    <property type="entry name" value="P-loop containing nucleoside triphosphate hydrolases"/>
    <property type="match status" value="1"/>
</dbReference>
<dbReference type="InterPro" id="IPR002197">
    <property type="entry name" value="HTH_Fis"/>
</dbReference>
<dbReference type="Pfam" id="PF00158">
    <property type="entry name" value="Sigma54_activat"/>
    <property type="match status" value="1"/>
</dbReference>
<dbReference type="Gene3D" id="3.30.450.20">
    <property type="entry name" value="PAS domain"/>
    <property type="match status" value="1"/>
</dbReference>
<name>A0A840UT93_9BACT</name>
<reference evidence="7 8" key="1">
    <citation type="submission" date="2020-08" db="EMBL/GenBank/DDBJ databases">
        <title>Genomic Encyclopedia of Type Strains, Phase IV (KMG-IV): sequencing the most valuable type-strain genomes for metagenomic binning, comparative biology and taxonomic classification.</title>
        <authorList>
            <person name="Goeker M."/>
        </authorList>
    </citation>
    <scope>NUCLEOTIDE SEQUENCE [LARGE SCALE GENOMIC DNA]</scope>
    <source>
        <strain evidence="7 8">DSM 28570</strain>
    </source>
</reference>
<dbReference type="InterPro" id="IPR009057">
    <property type="entry name" value="Homeodomain-like_sf"/>
</dbReference>
<dbReference type="PRINTS" id="PR01590">
    <property type="entry name" value="HTHFIS"/>
</dbReference>
<dbReference type="EMBL" id="JACHEO010000025">
    <property type="protein sequence ID" value="MBB5349417.1"/>
    <property type="molecule type" value="Genomic_DNA"/>
</dbReference>
<evidence type="ECO:0000256" key="1">
    <source>
        <dbReference type="ARBA" id="ARBA00022741"/>
    </source>
</evidence>
<dbReference type="AlphaFoldDB" id="A0A840UT93"/>
<evidence type="ECO:0000313" key="8">
    <source>
        <dbReference type="Proteomes" id="UP000539642"/>
    </source>
</evidence>
<keyword evidence="8" id="KW-1185">Reference proteome</keyword>
<sequence length="474" mass="52849">MDDTKIEEHKAKLRSLGEEYIYALIDNPYECPIVIGPDGVIVFISRYSEKLLGIDADAAVGKHVTEVVQGTHLHEILKDGKARIGDMLYIGGRQQLISRIPLKDFEGRLIGAVGKGMLNEVTRLWDLQKKVELLDGQLRYYQNQVSQLKGGNVIIGQSAPILDIKEKCLLAAKTTSTILITGESGTGKEVIAYFIHQSSQRADQPFIKVNCASIPPELFESELFGYEHGAFTGARSKGKMGKFEMAHGGTILLDEIGELPLSMQAKLLRVLQERTVDRLGGTKTIPVDFRLIAATNRDLSELIKEDKFRIDLYFRINVFNIQAPSLRQMPEDIPLIANYLLSQLKSEISWGPSGISDEALELMQRYSWPGNVRELRNVMEKASIIARGNMIMPEDLPEQIRHGDDEGQGQNDTPLVGNLKQILEETEKKVIEDVLRSVQGNKSKAADILGIHRTSLYDKLNKAKTAATGDMERP</sequence>
<dbReference type="Gene3D" id="1.10.8.60">
    <property type="match status" value="1"/>
</dbReference>
<dbReference type="GO" id="GO:0005524">
    <property type="term" value="F:ATP binding"/>
    <property type="evidence" value="ECO:0007669"/>
    <property type="project" value="UniProtKB-KW"/>
</dbReference>
<dbReference type="Gene3D" id="1.10.10.60">
    <property type="entry name" value="Homeodomain-like"/>
    <property type="match status" value="1"/>
</dbReference>
<accession>A0A840UT93</accession>
<dbReference type="SUPFAM" id="SSF46689">
    <property type="entry name" value="Homeodomain-like"/>
    <property type="match status" value="1"/>
</dbReference>
<dbReference type="PROSITE" id="PS50045">
    <property type="entry name" value="SIGMA54_INTERACT_4"/>
    <property type="match status" value="1"/>
</dbReference>
<evidence type="ECO:0000313" key="7">
    <source>
        <dbReference type="EMBL" id="MBB5349417.1"/>
    </source>
</evidence>
<dbReference type="SUPFAM" id="SSF55785">
    <property type="entry name" value="PYP-like sensor domain (PAS domain)"/>
    <property type="match status" value="1"/>
</dbReference>